<reference evidence="2" key="1">
    <citation type="submission" date="2023-01" db="EMBL/GenBank/DDBJ databases">
        <title>Genome assembly of the deep-sea coral Lophelia pertusa.</title>
        <authorList>
            <person name="Herrera S."/>
            <person name="Cordes E."/>
        </authorList>
    </citation>
    <scope>NUCLEOTIDE SEQUENCE</scope>
    <source>
        <strain evidence="2">USNM1676648</strain>
        <tissue evidence="2">Polyp</tissue>
    </source>
</reference>
<comment type="caution">
    <text evidence="2">The sequence shown here is derived from an EMBL/GenBank/DDBJ whole genome shotgun (WGS) entry which is preliminary data.</text>
</comment>
<protein>
    <submittedName>
        <fullName evidence="2">Uncharacterized protein</fullName>
    </submittedName>
</protein>
<gene>
    <name evidence="2" type="ORF">OS493_025679</name>
</gene>
<evidence type="ECO:0000313" key="3">
    <source>
        <dbReference type="Proteomes" id="UP001163046"/>
    </source>
</evidence>
<accession>A0A9W9ZLA6</accession>
<feature type="compositionally biased region" description="Polar residues" evidence="1">
    <location>
        <begin position="105"/>
        <end position="114"/>
    </location>
</feature>
<sequence>MLNGDKEFMNLNVLEILDGMLVHCRNNNNAMTILSEELEQSTLKRSHDQVTTNELCDVSVSDHDMVPLEMATSHAAYPGSGTAGKGFSVPSNPPKNITGDPIVVSGTSTNSGKT</sequence>
<keyword evidence="3" id="KW-1185">Reference proteome</keyword>
<dbReference type="AlphaFoldDB" id="A0A9W9ZLA6"/>
<proteinExistence type="predicted"/>
<evidence type="ECO:0000256" key="1">
    <source>
        <dbReference type="SAM" id="MobiDB-lite"/>
    </source>
</evidence>
<evidence type="ECO:0000313" key="2">
    <source>
        <dbReference type="EMBL" id="KAJ7383808.1"/>
    </source>
</evidence>
<name>A0A9W9ZLA6_9CNID</name>
<feature type="region of interest" description="Disordered" evidence="1">
    <location>
        <begin position="81"/>
        <end position="114"/>
    </location>
</feature>
<dbReference type="Proteomes" id="UP001163046">
    <property type="component" value="Unassembled WGS sequence"/>
</dbReference>
<dbReference type="EMBL" id="MU825894">
    <property type="protein sequence ID" value="KAJ7383808.1"/>
    <property type="molecule type" value="Genomic_DNA"/>
</dbReference>
<organism evidence="2 3">
    <name type="scientific">Desmophyllum pertusum</name>
    <dbReference type="NCBI Taxonomy" id="174260"/>
    <lineage>
        <taxon>Eukaryota</taxon>
        <taxon>Metazoa</taxon>
        <taxon>Cnidaria</taxon>
        <taxon>Anthozoa</taxon>
        <taxon>Hexacorallia</taxon>
        <taxon>Scleractinia</taxon>
        <taxon>Caryophylliina</taxon>
        <taxon>Caryophylliidae</taxon>
        <taxon>Desmophyllum</taxon>
    </lineage>
</organism>